<sequence>MTKMIASTVAAERTTIVQMKIHMLTQQSTSLRFIFIILLAENSPVLFGRQVFRRGDITLGGLFPVHEAGRNGSECGDLKAAQGVQRLQAMLYALDLVNNDDTILPGILLGAQILDTCSVDSYALEQTLVFIKTIMSQNEEIYCSDGSKPIYQHHPVAAVIGAASSQVSVMVASMLQLFKVPQISYSSTGTELSEKPRFAYFSRVVPPDNLQATAMAHVVSALGWTYVHAIAVTGAYGERGIDSFRAVAAELGVCIDGDVYKINRRWTNTQFKELFMKMKYTKKARGVVMFVDEDQLRRMLSNLDDIRREDSTFDNYFWWIASDSWGIKQSVIAGYESMTSGTVTIAPDLKVVPGFDRYFKKLRPSNTFLREYWESINCSDEHTNFGECFDKHGIIFKQEAYVPFVIDAVNVVARALHKYIQTTCSSVNFSNCDISKIDFDGERLQSYYRNVSVAPGIPPHIDANGDGIGNYNIYQLNDMGYYQIVGKWTAGKKLDLNVHHVRKGLKRWDGSLPLSVCSTNCPRGYYRAYQDQNCCWTCIPCDVSTSIIVNETNCVQCPLGYGPNEDLLACKLIPPTTLEYNSPWVVLPAVCSTLGIAATLFVVGVFIRYNSTPVIMASGRELCYFMLGGILLCYLVTFILISKPNVLICAASRILIGLSMSAIYAAILTKTNLLARIFLMQDARHLDCIVPSAQIAICFGIVSIQLIGSLIWLLIDPPGITVLFPSREETILTCKARASHLLISLLYNMFLIVACTLYAFKTRKIPENFNETRLIGFTMYSTSILWLSFGPIYFATQNNFKAVLCVTPTDTLALVLTHDVIVEITLYKHIRICRIGGVAATICNGGRVAAVHHPSIEIVQEETQVLFDMVQGPRVRASSDAVHVLGVEGTDPTTLVHSITDQEVRKHKNSFVATGKFYLRRDIDNTAVLFLNGIAGVNIFGLFENQHERCMTAAKQAILDQKGNQLNAIIQGVKVKHDMETGDTRIYCGRNFISLCVASHALTLHSPWVDINVDSCSCTRLRRGEQIIETDGNFLRVTQNNMHADFTLNNLQSTADSSPSNEVKNPELAADSLPSNEIQMTSLCMCISMSGTVALCCFFAPKVYIAVCQPYKNVRTRQSAVGRLVNQQMRVISQIATTTAPNNNFSTSVVDCSSYPHFVSCSIAEACKTSAEKNSVTSSQITQQYETISPIVKKSHATRNAKCNNNDISHRSNNSIKSENSQLLMTTPFQHQSSNNISHPDDELAKETIIYQNNAELFFEQLFANYDVTFL</sequence>
<dbReference type="InterPro" id="IPR000162">
    <property type="entry name" value="GPCR_3_mtglu_rcpt"/>
</dbReference>
<keyword evidence="7 11" id="KW-0472">Membrane</keyword>
<dbReference type="PRINTS" id="PR00248">
    <property type="entry name" value="GPCRMGR"/>
</dbReference>
<feature type="transmembrane region" description="Helical" evidence="11">
    <location>
        <begin position="741"/>
        <end position="760"/>
    </location>
</feature>
<evidence type="ECO:0000256" key="5">
    <source>
        <dbReference type="ARBA" id="ARBA00022989"/>
    </source>
</evidence>
<name>A0A238C0B8_9BILA</name>
<comment type="subcellular location">
    <subcellularLocation>
        <location evidence="1">Cell membrane</location>
        <topology evidence="1">Multi-pass membrane protein</topology>
    </subcellularLocation>
</comment>
<evidence type="ECO:0000256" key="6">
    <source>
        <dbReference type="ARBA" id="ARBA00023040"/>
    </source>
</evidence>
<feature type="transmembrane region" description="Helical" evidence="11">
    <location>
        <begin position="772"/>
        <end position="794"/>
    </location>
</feature>
<protein>
    <recommendedName>
        <fullName evidence="12">G-protein coupled receptors family 3 profile domain-containing protein</fullName>
    </recommendedName>
</protein>
<dbReference type="FunFam" id="2.10.50.30:FF:000008">
    <property type="entry name" value="Metabotropic GLutamate receptor family"/>
    <property type="match status" value="1"/>
</dbReference>
<dbReference type="SUPFAM" id="SSF57184">
    <property type="entry name" value="Growth factor receptor domain"/>
    <property type="match status" value="1"/>
</dbReference>
<evidence type="ECO:0000313" key="13">
    <source>
        <dbReference type="EMBL" id="OZC10804.1"/>
    </source>
</evidence>
<feature type="transmembrane region" description="Helical" evidence="11">
    <location>
        <begin position="647"/>
        <end position="667"/>
    </location>
</feature>
<comment type="similarity">
    <text evidence="2">Belongs to the G-protein coupled receptor 3 family.</text>
</comment>
<feature type="domain" description="G-protein coupled receptors family 3 profile" evidence="12">
    <location>
        <begin position="1075"/>
        <end position="1122"/>
    </location>
</feature>
<dbReference type="Gene3D" id="2.10.50.30">
    <property type="entry name" value="GPCR, family 3, nine cysteines domain"/>
    <property type="match status" value="1"/>
</dbReference>
<reference evidence="13 14" key="1">
    <citation type="submission" date="2015-12" db="EMBL/GenBank/DDBJ databases">
        <title>Draft genome of the nematode, Onchocerca flexuosa.</title>
        <authorList>
            <person name="Mitreva M."/>
        </authorList>
    </citation>
    <scope>NUCLEOTIDE SEQUENCE [LARGE SCALE GENOMIC DNA]</scope>
    <source>
        <strain evidence="13">Red Deer</strain>
    </source>
</reference>
<evidence type="ECO:0000259" key="12">
    <source>
        <dbReference type="PROSITE" id="PS50259"/>
    </source>
</evidence>
<dbReference type="GO" id="GO:0004930">
    <property type="term" value="F:G protein-coupled receptor activity"/>
    <property type="evidence" value="ECO:0007669"/>
    <property type="project" value="UniProtKB-KW"/>
</dbReference>
<dbReference type="Pfam" id="PF00003">
    <property type="entry name" value="7tm_3"/>
    <property type="match status" value="1"/>
</dbReference>
<evidence type="ECO:0000313" key="14">
    <source>
        <dbReference type="Proteomes" id="UP000242913"/>
    </source>
</evidence>
<organism evidence="13 14">
    <name type="scientific">Onchocerca flexuosa</name>
    <dbReference type="NCBI Taxonomy" id="387005"/>
    <lineage>
        <taxon>Eukaryota</taxon>
        <taxon>Metazoa</taxon>
        <taxon>Ecdysozoa</taxon>
        <taxon>Nematoda</taxon>
        <taxon>Chromadorea</taxon>
        <taxon>Rhabditida</taxon>
        <taxon>Spirurina</taxon>
        <taxon>Spiruromorpha</taxon>
        <taxon>Filarioidea</taxon>
        <taxon>Onchocercidae</taxon>
        <taxon>Onchocerca</taxon>
    </lineage>
</organism>
<dbReference type="InterPro" id="IPR017978">
    <property type="entry name" value="GPCR_3_C"/>
</dbReference>
<dbReference type="PROSITE" id="PS50259">
    <property type="entry name" value="G_PROTEIN_RECEP_F3_4"/>
    <property type="match status" value="2"/>
</dbReference>
<feature type="transmembrane region" description="Helical" evidence="11">
    <location>
        <begin position="622"/>
        <end position="641"/>
    </location>
</feature>
<evidence type="ECO:0000256" key="10">
    <source>
        <dbReference type="ARBA" id="ARBA00023224"/>
    </source>
</evidence>
<dbReference type="InterPro" id="IPR009030">
    <property type="entry name" value="Growth_fac_rcpt_cys_sf"/>
</dbReference>
<dbReference type="Pfam" id="PF01094">
    <property type="entry name" value="ANF_receptor"/>
    <property type="match status" value="1"/>
</dbReference>
<evidence type="ECO:0000256" key="3">
    <source>
        <dbReference type="ARBA" id="ARBA00022475"/>
    </source>
</evidence>
<keyword evidence="14" id="KW-1185">Reference proteome</keyword>
<dbReference type="FunFam" id="3.40.50.2300:FF:000145">
    <property type="entry name" value="Glutamate receptor, metabotropic"/>
    <property type="match status" value="1"/>
</dbReference>
<evidence type="ECO:0000256" key="4">
    <source>
        <dbReference type="ARBA" id="ARBA00022692"/>
    </source>
</evidence>
<feature type="transmembrane region" description="Helical" evidence="11">
    <location>
        <begin position="688"/>
        <end position="715"/>
    </location>
</feature>
<dbReference type="PANTHER" id="PTHR24060">
    <property type="entry name" value="METABOTROPIC GLUTAMATE RECEPTOR"/>
    <property type="match status" value="1"/>
</dbReference>
<dbReference type="EMBL" id="KZ269984">
    <property type="protein sequence ID" value="OZC10804.1"/>
    <property type="molecule type" value="Genomic_DNA"/>
</dbReference>
<dbReference type="SUPFAM" id="SSF53822">
    <property type="entry name" value="Periplasmic binding protein-like I"/>
    <property type="match status" value="1"/>
</dbReference>
<keyword evidence="5 11" id="KW-1133">Transmembrane helix</keyword>
<keyword evidence="8" id="KW-0675">Receptor</keyword>
<dbReference type="Gene3D" id="3.40.50.2300">
    <property type="match status" value="2"/>
</dbReference>
<feature type="domain" description="G-protein coupled receptors family 3 profile" evidence="12">
    <location>
        <begin position="584"/>
        <end position="800"/>
    </location>
</feature>
<dbReference type="OrthoDB" id="425344at2759"/>
<keyword evidence="4 11" id="KW-0812">Transmembrane</keyword>
<evidence type="ECO:0000256" key="8">
    <source>
        <dbReference type="ARBA" id="ARBA00023170"/>
    </source>
</evidence>
<evidence type="ECO:0000256" key="9">
    <source>
        <dbReference type="ARBA" id="ARBA00023180"/>
    </source>
</evidence>
<evidence type="ECO:0000256" key="1">
    <source>
        <dbReference type="ARBA" id="ARBA00004651"/>
    </source>
</evidence>
<keyword evidence="3" id="KW-1003">Cell membrane</keyword>
<dbReference type="InterPro" id="IPR000337">
    <property type="entry name" value="GPCR_3"/>
</dbReference>
<dbReference type="InterPro" id="IPR028082">
    <property type="entry name" value="Peripla_BP_I"/>
</dbReference>
<feature type="transmembrane region" description="Helical" evidence="11">
    <location>
        <begin position="584"/>
        <end position="610"/>
    </location>
</feature>
<evidence type="ECO:0000256" key="2">
    <source>
        <dbReference type="ARBA" id="ARBA00007242"/>
    </source>
</evidence>
<evidence type="ECO:0000256" key="11">
    <source>
        <dbReference type="SAM" id="Phobius"/>
    </source>
</evidence>
<dbReference type="InterPro" id="IPR050726">
    <property type="entry name" value="mGluR"/>
</dbReference>
<dbReference type="Proteomes" id="UP000242913">
    <property type="component" value="Unassembled WGS sequence"/>
</dbReference>
<accession>A0A238C0B8</accession>
<evidence type="ECO:0000256" key="7">
    <source>
        <dbReference type="ARBA" id="ARBA00023136"/>
    </source>
</evidence>
<dbReference type="InterPro" id="IPR011500">
    <property type="entry name" value="GPCR_3_9-Cys_dom"/>
</dbReference>
<keyword evidence="10" id="KW-0807">Transducer</keyword>
<dbReference type="PRINTS" id="PR00593">
    <property type="entry name" value="MTABOTROPICR"/>
</dbReference>
<dbReference type="InterPro" id="IPR001828">
    <property type="entry name" value="ANF_lig-bd_rcpt"/>
</dbReference>
<gene>
    <name evidence="13" type="ORF">X798_02227</name>
</gene>
<dbReference type="GO" id="GO:0005886">
    <property type="term" value="C:plasma membrane"/>
    <property type="evidence" value="ECO:0007669"/>
    <property type="project" value="UniProtKB-SubCell"/>
</dbReference>
<keyword evidence="6" id="KW-0297">G-protein coupled receptor</keyword>
<keyword evidence="9" id="KW-0325">Glycoprotein</keyword>
<dbReference type="InterPro" id="IPR038550">
    <property type="entry name" value="GPCR_3_9-Cys_sf"/>
</dbReference>
<dbReference type="AlphaFoldDB" id="A0A238C0B8"/>
<dbReference type="Pfam" id="PF07562">
    <property type="entry name" value="NCD3G"/>
    <property type="match status" value="1"/>
</dbReference>
<proteinExistence type="inferred from homology"/>